<dbReference type="EMBL" id="JABEZY010273968">
    <property type="protein sequence ID" value="MBA0756269.1"/>
    <property type="molecule type" value="Genomic_DNA"/>
</dbReference>
<organism evidence="1 2">
    <name type="scientific">Gossypium gossypioides</name>
    <name type="common">Mexican cotton</name>
    <name type="synonym">Selera gossypioides</name>
    <dbReference type="NCBI Taxonomy" id="34282"/>
    <lineage>
        <taxon>Eukaryota</taxon>
        <taxon>Viridiplantae</taxon>
        <taxon>Streptophyta</taxon>
        <taxon>Embryophyta</taxon>
        <taxon>Tracheophyta</taxon>
        <taxon>Spermatophyta</taxon>
        <taxon>Magnoliopsida</taxon>
        <taxon>eudicotyledons</taxon>
        <taxon>Gunneridae</taxon>
        <taxon>Pentapetalae</taxon>
        <taxon>rosids</taxon>
        <taxon>malvids</taxon>
        <taxon>Malvales</taxon>
        <taxon>Malvaceae</taxon>
        <taxon>Malvoideae</taxon>
        <taxon>Gossypium</taxon>
    </lineage>
</organism>
<gene>
    <name evidence="1" type="ORF">Gogos_022241</name>
</gene>
<dbReference type="AlphaFoldDB" id="A0A7J9D6B8"/>
<proteinExistence type="predicted"/>
<evidence type="ECO:0000313" key="1">
    <source>
        <dbReference type="EMBL" id="MBA0756269.1"/>
    </source>
</evidence>
<dbReference type="InterPro" id="IPR008949">
    <property type="entry name" value="Isoprenoid_synthase_dom_sf"/>
</dbReference>
<name>A0A7J9D6B8_GOSGO</name>
<feature type="non-terminal residue" evidence="1">
    <location>
        <position position="34"/>
    </location>
</feature>
<comment type="caution">
    <text evidence="1">The sequence shown here is derived from an EMBL/GenBank/DDBJ whole genome shotgun (WGS) entry which is preliminary data.</text>
</comment>
<dbReference type="Gene3D" id="1.10.600.10">
    <property type="entry name" value="Farnesyl Diphosphate Synthase"/>
    <property type="match status" value="1"/>
</dbReference>
<reference evidence="1 2" key="1">
    <citation type="journal article" date="2019" name="Genome Biol. Evol.">
        <title>Insights into the evolution of the New World diploid cottons (Gossypium, subgenus Houzingenia) based on genome sequencing.</title>
        <authorList>
            <person name="Grover C.E."/>
            <person name="Arick M.A. 2nd"/>
            <person name="Thrash A."/>
            <person name="Conover J.L."/>
            <person name="Sanders W.S."/>
            <person name="Peterson D.G."/>
            <person name="Frelichowski J.E."/>
            <person name="Scheffler J.A."/>
            <person name="Scheffler B.E."/>
            <person name="Wendel J.F."/>
        </authorList>
    </citation>
    <scope>NUCLEOTIDE SEQUENCE [LARGE SCALE GENOMIC DNA]</scope>
    <source>
        <strain evidence="1">5</strain>
        <tissue evidence="1">Leaf</tissue>
    </source>
</reference>
<sequence>MPVPVLNRSLNLARVMGVLYREGDGYTHVGKAAK</sequence>
<dbReference type="Proteomes" id="UP000593579">
    <property type="component" value="Unassembled WGS sequence"/>
</dbReference>
<dbReference type="OrthoDB" id="1877784at2759"/>
<keyword evidence="2" id="KW-1185">Reference proteome</keyword>
<evidence type="ECO:0000313" key="2">
    <source>
        <dbReference type="Proteomes" id="UP000593579"/>
    </source>
</evidence>
<protein>
    <submittedName>
        <fullName evidence="1">Uncharacterized protein</fullName>
    </submittedName>
</protein>
<accession>A0A7J9D6B8</accession>